<evidence type="ECO:0000313" key="2">
    <source>
        <dbReference type="Proteomes" id="UP000626844"/>
    </source>
</evidence>
<gene>
    <name evidence="1" type="ORF">IC621_12885</name>
</gene>
<organism evidence="1 2">
    <name type="scientific">Metabacillus arenae</name>
    <dbReference type="NCBI Taxonomy" id="2771434"/>
    <lineage>
        <taxon>Bacteria</taxon>
        <taxon>Bacillati</taxon>
        <taxon>Bacillota</taxon>
        <taxon>Bacilli</taxon>
        <taxon>Bacillales</taxon>
        <taxon>Bacillaceae</taxon>
        <taxon>Metabacillus</taxon>
    </lineage>
</organism>
<dbReference type="Proteomes" id="UP000626844">
    <property type="component" value="Unassembled WGS sequence"/>
</dbReference>
<reference evidence="1" key="1">
    <citation type="submission" date="2020-09" db="EMBL/GenBank/DDBJ databases">
        <title>A novel bacterium of genus Bacillus, isolated from South China Sea.</title>
        <authorList>
            <person name="Huang H."/>
            <person name="Mo K."/>
            <person name="Hu Y."/>
        </authorList>
    </citation>
    <scope>NUCLEOTIDE SEQUENCE</scope>
    <source>
        <strain evidence="1">IB182487</strain>
    </source>
</reference>
<proteinExistence type="predicted"/>
<dbReference type="AlphaFoldDB" id="A0A926NJH4"/>
<sequence>MDLKRFAKDYKEYSLDHGWTIILHKEYELYRSKENYTVLDQEDDLLMKLHLENSDLVHFQKAAWNLNYKINAVNKTITVLNEPEEFEE</sequence>
<keyword evidence="2" id="KW-1185">Reference proteome</keyword>
<protein>
    <submittedName>
        <fullName evidence="1">Uncharacterized protein</fullName>
    </submittedName>
</protein>
<dbReference type="EMBL" id="JACXAI010000015">
    <property type="protein sequence ID" value="MBD1381128.1"/>
    <property type="molecule type" value="Genomic_DNA"/>
</dbReference>
<name>A0A926NJH4_9BACI</name>
<evidence type="ECO:0000313" key="1">
    <source>
        <dbReference type="EMBL" id="MBD1381128.1"/>
    </source>
</evidence>
<accession>A0A926NJH4</accession>
<dbReference type="RefSeq" id="WP_191158719.1">
    <property type="nucleotide sequence ID" value="NZ_JACXAI010000015.1"/>
</dbReference>
<comment type="caution">
    <text evidence="1">The sequence shown here is derived from an EMBL/GenBank/DDBJ whole genome shotgun (WGS) entry which is preliminary data.</text>
</comment>